<dbReference type="Proteomes" id="UP000011701">
    <property type="component" value="Chromosome"/>
</dbReference>
<comment type="caution">
    <text evidence="1">The sequence shown here is derived from an EMBL/GenBank/DDBJ whole genome shotgun (WGS) entry which is preliminary data.</text>
</comment>
<dbReference type="HOGENOM" id="CLU_2482352_0_0_12"/>
<evidence type="ECO:0000313" key="1">
    <source>
        <dbReference type="EMBL" id="EMB19669.1"/>
    </source>
</evidence>
<accession>A0A0F6MLC0</accession>
<dbReference type="RefSeq" id="WP_002693483.1">
    <property type="nucleotide sequence ID" value="NZ_CM001797.1"/>
</dbReference>
<dbReference type="AlphaFoldDB" id="A0A0F6MLC0"/>
<organism evidence="1">
    <name type="scientific">Treponema denticola OTK</name>
    <dbReference type="NCBI Taxonomy" id="999434"/>
    <lineage>
        <taxon>Bacteria</taxon>
        <taxon>Pseudomonadati</taxon>
        <taxon>Spirochaetota</taxon>
        <taxon>Spirochaetia</taxon>
        <taxon>Spirochaetales</taxon>
        <taxon>Treponemataceae</taxon>
        <taxon>Treponema</taxon>
    </lineage>
</organism>
<dbReference type="EMBL" id="AGDY01000010">
    <property type="protein sequence ID" value="EMB19669.1"/>
    <property type="molecule type" value="Genomic_DNA"/>
</dbReference>
<sequence length="87" mass="9161">MNLDKLKEHIKNGNLNVGNWGYEVLSAAFCSNDTGNCFFTTGCVICSYGCMASETIKNGIVNCSEGCVSGCHSVSCAKCSSSDSTRS</sequence>
<protein>
    <submittedName>
        <fullName evidence="1">Uncharacterized protein</fullName>
    </submittedName>
</protein>
<gene>
    <name evidence="1" type="ORF">HMPREF9723_02366</name>
</gene>
<proteinExistence type="predicted"/>
<reference evidence="1" key="1">
    <citation type="submission" date="2012-01" db="EMBL/GenBank/DDBJ databases">
        <title>The Genome Sequence of Treponema denticola OTK.</title>
        <authorList>
            <consortium name="The Broad Institute Genome Sequencing Platform"/>
            <person name="Earl A."/>
            <person name="Ward D."/>
            <person name="Feldgarden M."/>
            <person name="Gevers D."/>
            <person name="Blanton J.M."/>
            <person name="Fenno C.J."/>
            <person name="Baranova O.V."/>
            <person name="Mathney J."/>
            <person name="Dewhirst F.E."/>
            <person name="Izard J."/>
            <person name="Young S.K."/>
            <person name="Zeng Q."/>
            <person name="Gargeya S."/>
            <person name="Fitzgerald M."/>
            <person name="Haas B."/>
            <person name="Abouelleil A."/>
            <person name="Alvarado L."/>
            <person name="Arachchi H.M."/>
            <person name="Berlin A."/>
            <person name="Chapman S.B."/>
            <person name="Gearin G."/>
            <person name="Goldberg J."/>
            <person name="Griggs A."/>
            <person name="Gujja S."/>
            <person name="Hansen M."/>
            <person name="Heiman D."/>
            <person name="Howarth C."/>
            <person name="Larimer J."/>
            <person name="Lui A."/>
            <person name="MacDonald P.J.P."/>
            <person name="McCowen C."/>
            <person name="Montmayeur A."/>
            <person name="Murphy C."/>
            <person name="Neiman D."/>
            <person name="Pearson M."/>
            <person name="Priest M."/>
            <person name="Roberts A."/>
            <person name="Saif S."/>
            <person name="Shea T."/>
            <person name="Sisk P."/>
            <person name="Stolte C."/>
            <person name="Sykes S."/>
            <person name="Wortman J."/>
            <person name="Nusbaum C."/>
            <person name="Birren B."/>
        </authorList>
    </citation>
    <scope>NUCLEOTIDE SEQUENCE [LARGE SCALE GENOMIC DNA]</scope>
    <source>
        <strain evidence="1">OTK</strain>
    </source>
</reference>
<name>A0A0F6MLC0_TREDN</name>